<comment type="caution">
    <text evidence="1">The sequence shown here is derived from an EMBL/GenBank/DDBJ whole genome shotgun (WGS) entry which is preliminary data.</text>
</comment>
<evidence type="ECO:0000313" key="1">
    <source>
        <dbReference type="EMBL" id="GAO29864.1"/>
    </source>
</evidence>
<keyword evidence="2" id="KW-1185">Reference proteome</keyword>
<dbReference type="STRING" id="1236989.JCM15548_12095"/>
<evidence type="ECO:0000313" key="2">
    <source>
        <dbReference type="Proteomes" id="UP000032900"/>
    </source>
</evidence>
<gene>
    <name evidence="1" type="ORF">JCM15548_12095</name>
</gene>
<protein>
    <submittedName>
        <fullName evidence="1">Uncharacterized protein</fullName>
    </submittedName>
</protein>
<dbReference type="Proteomes" id="UP000032900">
    <property type="component" value="Unassembled WGS sequence"/>
</dbReference>
<dbReference type="AlphaFoldDB" id="A0A0E9LXA1"/>
<dbReference type="RefSeq" id="WP_227625626.1">
    <property type="nucleotide sequence ID" value="NZ_BAZW01000014.1"/>
</dbReference>
<name>A0A0E9LXA1_9BACT</name>
<sequence length="74" mass="8727">MIEFLFFGFYSFNLPRFSLIVDMEILESSSELSARIHALKEAGKVIGFVLLWVPCTRGICRWRWRPGSNPMWSW</sequence>
<organism evidence="1 2">
    <name type="scientific">Geofilum rubicundum JCM 15548</name>
    <dbReference type="NCBI Taxonomy" id="1236989"/>
    <lineage>
        <taxon>Bacteria</taxon>
        <taxon>Pseudomonadati</taxon>
        <taxon>Bacteroidota</taxon>
        <taxon>Bacteroidia</taxon>
        <taxon>Marinilabiliales</taxon>
        <taxon>Marinilabiliaceae</taxon>
        <taxon>Geofilum</taxon>
    </lineage>
</organism>
<dbReference type="EMBL" id="BAZW01000014">
    <property type="protein sequence ID" value="GAO29864.1"/>
    <property type="molecule type" value="Genomic_DNA"/>
</dbReference>
<accession>A0A0E9LXA1</accession>
<reference evidence="1 2" key="1">
    <citation type="journal article" date="2015" name="Microbes Environ.">
        <title>Distribution and evolution of nitrogen fixation genes in the phylum bacteroidetes.</title>
        <authorList>
            <person name="Inoue J."/>
            <person name="Oshima K."/>
            <person name="Suda W."/>
            <person name="Sakamoto M."/>
            <person name="Iino T."/>
            <person name="Noda S."/>
            <person name="Hongoh Y."/>
            <person name="Hattori M."/>
            <person name="Ohkuma M."/>
        </authorList>
    </citation>
    <scope>NUCLEOTIDE SEQUENCE [LARGE SCALE GENOMIC DNA]</scope>
    <source>
        <strain evidence="1">JCM 15548</strain>
    </source>
</reference>
<proteinExistence type="predicted"/>